<organism evidence="12 13">
    <name type="scientific">Magnetococcus marinus (strain ATCC BAA-1437 / JCM 17883 / MC-1)</name>
    <dbReference type="NCBI Taxonomy" id="156889"/>
    <lineage>
        <taxon>Bacteria</taxon>
        <taxon>Pseudomonadati</taxon>
        <taxon>Pseudomonadota</taxon>
        <taxon>Magnetococcia</taxon>
        <taxon>Magnetococcales</taxon>
        <taxon>Magnetococcaceae</taxon>
        <taxon>Magnetococcus</taxon>
    </lineage>
</organism>
<dbReference type="NCBIfam" id="NF003806">
    <property type="entry name" value="PRK05395.1-3"/>
    <property type="match status" value="1"/>
</dbReference>
<dbReference type="GO" id="GO:0003855">
    <property type="term" value="F:3-dehydroquinate dehydratase activity"/>
    <property type="evidence" value="ECO:0007669"/>
    <property type="project" value="UniProtKB-UniRule"/>
</dbReference>
<comment type="function">
    <text evidence="2 8">Catalyzes a trans-dehydration via an enolate intermediate.</text>
</comment>
<feature type="binding site" evidence="8 10">
    <location>
        <position position="79"/>
    </location>
    <ligand>
        <name>substrate</name>
    </ligand>
</feature>
<dbReference type="PANTHER" id="PTHR21272:SF3">
    <property type="entry name" value="CATABOLIC 3-DEHYDROQUINASE"/>
    <property type="match status" value="1"/>
</dbReference>
<dbReference type="EC" id="4.2.1.10" evidence="6 8"/>
<dbReference type="STRING" id="156889.Mmc1_0668"/>
<dbReference type="CDD" id="cd00466">
    <property type="entry name" value="DHQase_II"/>
    <property type="match status" value="1"/>
</dbReference>
<comment type="catalytic activity">
    <reaction evidence="1 8">
        <text>3-dehydroquinate = 3-dehydroshikimate + H2O</text>
        <dbReference type="Rhea" id="RHEA:21096"/>
        <dbReference type="ChEBI" id="CHEBI:15377"/>
        <dbReference type="ChEBI" id="CHEBI:16630"/>
        <dbReference type="ChEBI" id="CHEBI:32364"/>
        <dbReference type="EC" id="4.2.1.10"/>
    </reaction>
</comment>
<dbReference type="PANTHER" id="PTHR21272">
    <property type="entry name" value="CATABOLIC 3-DEHYDROQUINASE"/>
    <property type="match status" value="1"/>
</dbReference>
<reference evidence="12 13" key="2">
    <citation type="journal article" date="2012" name="Int. J. Syst. Evol. Microbiol.">
        <title>Magnetococcus marinus gen. nov., sp. nov., a marine, magnetotactic bacterium that represents a novel lineage (Magnetococcaceae fam. nov.; Magnetococcales ord. nov.) at the base of the Alphaproteobacteria.</title>
        <authorList>
            <person name="Bazylinski D.A."/>
            <person name="Williams T.J."/>
            <person name="Lefevre C.T."/>
            <person name="Berg R.J."/>
            <person name="Zhang C.L."/>
            <person name="Bowser S.S."/>
            <person name="Dean A.J."/>
            <person name="Beveridge T.J."/>
        </authorList>
    </citation>
    <scope>NUCLEOTIDE SEQUENCE [LARGE SCALE GENOMIC DNA]</scope>
    <source>
        <strain evidence="13">ATCC BAA-1437 / JCM 17883 / MC-1</strain>
    </source>
</reference>
<dbReference type="NCBIfam" id="TIGR01088">
    <property type="entry name" value="aroQ"/>
    <property type="match status" value="1"/>
</dbReference>
<dbReference type="NCBIfam" id="NF003804">
    <property type="entry name" value="PRK05395.1-1"/>
    <property type="match status" value="1"/>
</dbReference>
<feature type="active site" description="Proton acceptor" evidence="8 9">
    <location>
        <position position="28"/>
    </location>
</feature>
<evidence type="ECO:0000256" key="4">
    <source>
        <dbReference type="ARBA" id="ARBA00011037"/>
    </source>
</evidence>
<feature type="site" description="Transition state stabilizer" evidence="8 11">
    <location>
        <position position="23"/>
    </location>
</feature>
<sequence length="156" mass="17027">MSPSKPWRILVLNGPNLNMLGKREASLYGHETLADVEVLCAAKAAQLGAQLAFYQSNYEGALVERIQQAREDADLIVINPAAYTHTSVAIRDALLAAEKPVVEIHISNIHKREPFRHHSYVSDIALGQVVGLGIRGYAYAMEAGITHLESQVASKP</sequence>
<dbReference type="PIRSF" id="PIRSF001399">
    <property type="entry name" value="DHquinase_II"/>
    <property type="match status" value="1"/>
</dbReference>
<dbReference type="InterPro" id="IPR001874">
    <property type="entry name" value="DHquinase_II"/>
</dbReference>
<dbReference type="HAMAP" id="MF_00169">
    <property type="entry name" value="AroQ"/>
    <property type="match status" value="1"/>
</dbReference>
<dbReference type="UniPathway" id="UPA00053">
    <property type="reaction ID" value="UER00086"/>
</dbReference>
<dbReference type="InterPro" id="IPR018509">
    <property type="entry name" value="DHquinase_II_CS"/>
</dbReference>
<feature type="active site" description="Proton donor" evidence="8 9">
    <location>
        <position position="105"/>
    </location>
</feature>
<evidence type="ECO:0000256" key="11">
    <source>
        <dbReference type="PIRSR" id="PIRSR001399-3"/>
    </source>
</evidence>
<dbReference type="AlphaFoldDB" id="A0L5E6"/>
<dbReference type="HOGENOM" id="CLU_090968_1_0_5"/>
<gene>
    <name evidence="8" type="primary">aroQ</name>
    <name evidence="12" type="ordered locus">Mmc1_0668</name>
</gene>
<protein>
    <recommendedName>
        <fullName evidence="6 8">3-dehydroquinate dehydratase</fullName>
        <shortName evidence="8">3-dehydroquinase</shortName>
        <ecNumber evidence="6 8">4.2.1.10</ecNumber>
    </recommendedName>
    <alternativeName>
        <fullName evidence="8">Type II DHQase</fullName>
    </alternativeName>
</protein>
<dbReference type="GO" id="GO:0009073">
    <property type="term" value="P:aromatic amino acid family biosynthetic process"/>
    <property type="evidence" value="ECO:0007669"/>
    <property type="project" value="UniProtKB-KW"/>
</dbReference>
<evidence type="ECO:0000313" key="13">
    <source>
        <dbReference type="Proteomes" id="UP000002586"/>
    </source>
</evidence>
<keyword evidence="8" id="KW-0057">Aromatic amino acid biosynthesis</keyword>
<evidence type="ECO:0000256" key="3">
    <source>
        <dbReference type="ARBA" id="ARBA00004902"/>
    </source>
</evidence>
<dbReference type="GO" id="GO:0009423">
    <property type="term" value="P:chorismate biosynthetic process"/>
    <property type="evidence" value="ECO:0007669"/>
    <property type="project" value="UniProtKB-UniRule"/>
</dbReference>
<comment type="pathway">
    <text evidence="3 8">Metabolic intermediate biosynthesis; chorismate biosynthesis; chorismate from D-erythrose 4-phosphate and phosphoenolpyruvate: step 3/7.</text>
</comment>
<dbReference type="eggNOG" id="COG0757">
    <property type="taxonomic scope" value="Bacteria"/>
</dbReference>
<evidence type="ECO:0000256" key="2">
    <source>
        <dbReference type="ARBA" id="ARBA00003924"/>
    </source>
</evidence>
<feature type="binding site" evidence="8 10">
    <location>
        <position position="85"/>
    </location>
    <ligand>
        <name>substrate</name>
    </ligand>
</feature>
<evidence type="ECO:0000256" key="8">
    <source>
        <dbReference type="HAMAP-Rule" id="MF_00169"/>
    </source>
</evidence>
<proteinExistence type="inferred from homology"/>
<dbReference type="KEGG" id="mgm:Mmc1_0668"/>
<evidence type="ECO:0000256" key="1">
    <source>
        <dbReference type="ARBA" id="ARBA00001864"/>
    </source>
</evidence>
<dbReference type="EMBL" id="CP000471">
    <property type="protein sequence ID" value="ABK43189.1"/>
    <property type="molecule type" value="Genomic_DNA"/>
</dbReference>
<dbReference type="NCBIfam" id="NF003805">
    <property type="entry name" value="PRK05395.1-2"/>
    <property type="match status" value="1"/>
</dbReference>
<dbReference type="GO" id="GO:0019631">
    <property type="term" value="P:quinate catabolic process"/>
    <property type="evidence" value="ECO:0007669"/>
    <property type="project" value="TreeGrafter"/>
</dbReference>
<dbReference type="GO" id="GO:0008652">
    <property type="term" value="P:amino acid biosynthetic process"/>
    <property type="evidence" value="ECO:0007669"/>
    <property type="project" value="UniProtKB-KW"/>
</dbReference>
<feature type="binding site" evidence="8 10">
    <location>
        <begin position="106"/>
        <end position="107"/>
    </location>
    <ligand>
        <name>substrate</name>
    </ligand>
</feature>
<evidence type="ECO:0000256" key="9">
    <source>
        <dbReference type="PIRSR" id="PIRSR001399-1"/>
    </source>
</evidence>
<feature type="binding site" evidence="8 10">
    <location>
        <position position="116"/>
    </location>
    <ligand>
        <name>substrate</name>
    </ligand>
</feature>
<dbReference type="RefSeq" id="WP_011712352.1">
    <property type="nucleotide sequence ID" value="NC_008576.1"/>
</dbReference>
<keyword evidence="13" id="KW-1185">Reference proteome</keyword>
<dbReference type="NCBIfam" id="NF003807">
    <property type="entry name" value="PRK05395.1-4"/>
    <property type="match status" value="1"/>
</dbReference>
<keyword evidence="7 8" id="KW-0456">Lyase</keyword>
<dbReference type="InterPro" id="IPR036441">
    <property type="entry name" value="DHquinase_II_sf"/>
</dbReference>
<name>A0L5E6_MAGMM</name>
<dbReference type="SUPFAM" id="SSF52304">
    <property type="entry name" value="Type II 3-dehydroquinate dehydratase"/>
    <property type="match status" value="1"/>
</dbReference>
<comment type="subunit">
    <text evidence="5 8">Homododecamer.</text>
</comment>
<keyword evidence="8" id="KW-0028">Amino-acid biosynthesis</keyword>
<evidence type="ECO:0000256" key="5">
    <source>
        <dbReference type="ARBA" id="ARBA00011193"/>
    </source>
</evidence>
<dbReference type="OrthoDB" id="9790793at2"/>
<dbReference type="PROSITE" id="PS01029">
    <property type="entry name" value="DEHYDROQUINASE_II"/>
    <property type="match status" value="1"/>
</dbReference>
<dbReference type="Gene3D" id="3.40.50.9100">
    <property type="entry name" value="Dehydroquinase, class II"/>
    <property type="match status" value="1"/>
</dbReference>
<evidence type="ECO:0000256" key="7">
    <source>
        <dbReference type="ARBA" id="ARBA00023239"/>
    </source>
</evidence>
<accession>A0L5E6</accession>
<dbReference type="Proteomes" id="UP000002586">
    <property type="component" value="Chromosome"/>
</dbReference>
<dbReference type="Pfam" id="PF01220">
    <property type="entry name" value="DHquinase_II"/>
    <property type="match status" value="1"/>
</dbReference>
<evidence type="ECO:0000313" key="12">
    <source>
        <dbReference type="EMBL" id="ABK43189.1"/>
    </source>
</evidence>
<evidence type="ECO:0000256" key="10">
    <source>
        <dbReference type="PIRSR" id="PIRSR001399-2"/>
    </source>
</evidence>
<reference evidence="13" key="1">
    <citation type="journal article" date="2009" name="Appl. Environ. Microbiol.">
        <title>Complete genome sequence of the chemolithoautotrophic marine magnetotactic coccus strain MC-1.</title>
        <authorList>
            <person name="Schubbe S."/>
            <person name="Williams T.J."/>
            <person name="Xie G."/>
            <person name="Kiss H.E."/>
            <person name="Brettin T.S."/>
            <person name="Martinez D."/>
            <person name="Ross C.A."/>
            <person name="Schuler D."/>
            <person name="Cox B.L."/>
            <person name="Nealson K.H."/>
            <person name="Bazylinski D.A."/>
        </authorList>
    </citation>
    <scope>NUCLEOTIDE SEQUENCE [LARGE SCALE GENOMIC DNA]</scope>
    <source>
        <strain evidence="13">ATCC BAA-1437 / JCM 17883 / MC-1</strain>
    </source>
</reference>
<comment type="similarity">
    <text evidence="4 8">Belongs to the type-II 3-dehydroquinase family.</text>
</comment>
<feature type="binding site" evidence="8 10">
    <location>
        <position position="92"/>
    </location>
    <ligand>
        <name>substrate</name>
    </ligand>
</feature>
<evidence type="ECO:0000256" key="6">
    <source>
        <dbReference type="ARBA" id="ARBA00012060"/>
    </source>
</evidence>